<evidence type="ECO:0000313" key="2">
    <source>
        <dbReference type="EMBL" id="CAG6506180.1"/>
    </source>
</evidence>
<protein>
    <submittedName>
        <fullName evidence="2">(northern house mosquito) hypothetical protein</fullName>
    </submittedName>
</protein>
<proteinExistence type="predicted"/>
<reference evidence="2" key="1">
    <citation type="submission" date="2021-05" db="EMBL/GenBank/DDBJ databases">
        <authorList>
            <person name="Alioto T."/>
            <person name="Alioto T."/>
            <person name="Gomez Garrido J."/>
        </authorList>
    </citation>
    <scope>NUCLEOTIDE SEQUENCE</scope>
</reference>
<feature type="compositionally biased region" description="Polar residues" evidence="1">
    <location>
        <begin position="1"/>
        <end position="15"/>
    </location>
</feature>
<evidence type="ECO:0000256" key="1">
    <source>
        <dbReference type="SAM" id="MobiDB-lite"/>
    </source>
</evidence>
<feature type="compositionally biased region" description="Basic and acidic residues" evidence="1">
    <location>
        <begin position="171"/>
        <end position="188"/>
    </location>
</feature>
<dbReference type="EMBL" id="HBUE01152823">
    <property type="protein sequence ID" value="CAG6506180.1"/>
    <property type="molecule type" value="Transcribed_RNA"/>
</dbReference>
<name>A0A8D8D4X4_CULPI</name>
<feature type="compositionally biased region" description="Basic residues" evidence="1">
    <location>
        <begin position="37"/>
        <end position="57"/>
    </location>
</feature>
<feature type="region of interest" description="Disordered" evidence="1">
    <location>
        <begin position="1"/>
        <end position="89"/>
    </location>
</feature>
<organism evidence="2">
    <name type="scientific">Culex pipiens</name>
    <name type="common">House mosquito</name>
    <dbReference type="NCBI Taxonomy" id="7175"/>
    <lineage>
        <taxon>Eukaryota</taxon>
        <taxon>Metazoa</taxon>
        <taxon>Ecdysozoa</taxon>
        <taxon>Arthropoda</taxon>
        <taxon>Hexapoda</taxon>
        <taxon>Insecta</taxon>
        <taxon>Pterygota</taxon>
        <taxon>Neoptera</taxon>
        <taxon>Endopterygota</taxon>
        <taxon>Diptera</taxon>
        <taxon>Nematocera</taxon>
        <taxon>Culicoidea</taxon>
        <taxon>Culicidae</taxon>
        <taxon>Culicinae</taxon>
        <taxon>Culicini</taxon>
        <taxon>Culex</taxon>
        <taxon>Culex</taxon>
    </lineage>
</organism>
<feature type="region of interest" description="Disordered" evidence="1">
    <location>
        <begin position="127"/>
        <end position="188"/>
    </location>
</feature>
<sequence>MSLLQRQNRPRSSPAGSGRAEENRQRHRILGAGLHRTNIRRPGRPARRRLESHRRDHSRNQAPKSAHFRRMSGAGLPGQSGLHPDGGHVRAGRLRAQHRNGGIAHAVCAGSPRRVPTELEVFGQREGNQPEHGYENVDYVGVGRNGRTSRANDEGSARRRSRLPNPGSVHATDEAPPEGHRVRDAGKV</sequence>
<accession>A0A8D8D4X4</accession>
<dbReference type="AlphaFoldDB" id="A0A8D8D4X4"/>
<dbReference type="EMBL" id="HBUE01257827">
    <property type="protein sequence ID" value="CAG6557484.1"/>
    <property type="molecule type" value="Transcribed_RNA"/>
</dbReference>